<evidence type="ECO:0000313" key="3">
    <source>
        <dbReference type="Proteomes" id="UP001165082"/>
    </source>
</evidence>
<protein>
    <submittedName>
        <fullName evidence="2">Uncharacterized protein</fullName>
    </submittedName>
</protein>
<reference evidence="2" key="1">
    <citation type="submission" date="2022-07" db="EMBL/GenBank/DDBJ databases">
        <title>Genome analysis of Parmales, a sister group of diatoms, reveals the evolutionary specialization of diatoms from phago-mixotrophs to photoautotrophs.</title>
        <authorList>
            <person name="Ban H."/>
            <person name="Sato S."/>
            <person name="Yoshikawa S."/>
            <person name="Kazumasa Y."/>
            <person name="Nakamura Y."/>
            <person name="Ichinomiya M."/>
            <person name="Saitoh K."/>
            <person name="Sato N."/>
            <person name="Blanc-Mathieu R."/>
            <person name="Endo H."/>
            <person name="Kuwata A."/>
            <person name="Ogata H."/>
        </authorList>
    </citation>
    <scope>NUCLEOTIDE SEQUENCE</scope>
</reference>
<evidence type="ECO:0000256" key="1">
    <source>
        <dbReference type="SAM" id="MobiDB-lite"/>
    </source>
</evidence>
<feature type="region of interest" description="Disordered" evidence="1">
    <location>
        <begin position="247"/>
        <end position="269"/>
    </location>
</feature>
<name>A0A9W6ZRH2_9STRA</name>
<dbReference type="Gene3D" id="1.10.287.1490">
    <property type="match status" value="1"/>
</dbReference>
<gene>
    <name evidence="2" type="ORF">TrRE_jg3273</name>
</gene>
<sequence length="303" mass="33158">MAALKSQVQTSSTSVQDLTLALNKVKEKNTRFTEENTNLQESLSSCGERIEELQGNVEALTKAASSFDVDKKNMLTAIDKQASQIADLKATNEELSATLASLPPPADPNIESDLRSQIASLEETIAVASETLSDERENFAHEISALKQQLVQPADPPAPPPCDSPPLEELKVEVSTLKKTLAATKRNMENTTVMVARANNEAKQAKDKVEKLTIQLDESAASLEYAMENEATLQTQVEELQAQLDQADEGLPDSSPQDDDNNNADMIAEMQQLKDQLNDKMIENDGLRGYLLSRVDDALSTER</sequence>
<accession>A0A9W6ZRH2</accession>
<comment type="caution">
    <text evidence="2">The sequence shown here is derived from an EMBL/GenBank/DDBJ whole genome shotgun (WGS) entry which is preliminary data.</text>
</comment>
<dbReference type="Proteomes" id="UP001165082">
    <property type="component" value="Unassembled WGS sequence"/>
</dbReference>
<feature type="compositionally biased region" description="Acidic residues" evidence="1">
    <location>
        <begin position="247"/>
        <end position="262"/>
    </location>
</feature>
<dbReference type="AlphaFoldDB" id="A0A9W6ZRH2"/>
<keyword evidence="3" id="KW-1185">Reference proteome</keyword>
<evidence type="ECO:0000313" key="2">
    <source>
        <dbReference type="EMBL" id="GMH59142.1"/>
    </source>
</evidence>
<dbReference type="OrthoDB" id="10255000at2759"/>
<organism evidence="2 3">
    <name type="scientific">Triparma retinervis</name>
    <dbReference type="NCBI Taxonomy" id="2557542"/>
    <lineage>
        <taxon>Eukaryota</taxon>
        <taxon>Sar</taxon>
        <taxon>Stramenopiles</taxon>
        <taxon>Ochrophyta</taxon>
        <taxon>Bolidophyceae</taxon>
        <taxon>Parmales</taxon>
        <taxon>Triparmaceae</taxon>
        <taxon>Triparma</taxon>
    </lineage>
</organism>
<dbReference type="EMBL" id="BRXZ01006330">
    <property type="protein sequence ID" value="GMH59142.1"/>
    <property type="molecule type" value="Genomic_DNA"/>
</dbReference>
<proteinExistence type="predicted"/>